<sequence length="444" mass="49128">MEETGLDPGSYPILPASVHLAPFSLVPPPSARLLSSHFTRRAQQPVQSSGRLAYISLQGLLVNSDEANSARSIGGGLSREETLAWELFTPYQRFLIVAVIGAAAAESKKNGVIRQLQKSVDLRDQLLSSMQQKLDDLCQELNLAKDQSGNGAKVLDHDDLQSAFRENFGSEKVKFVDCGCWLCDQHHHSPPAIQDKAATTLAIDVEPEERRMSYMSDWCSSVTSAAEIHFDNLSLDQDMLSLRKECQEKDATIKDLTSFLQLTNKAGSKRETELEEIVRRKKTIIKKLKRNVLVLEEKVIQLTRLRRSSYSAATPNIREFPMRLDNVLYDMDVSTASSSSDSETPANTPRRTVLEDAPVESMKEEHSALGQIHKSAPAKSSASLVKSVKPRSVVSPSTNRKPVSVSSSSSSRTRRASSAGDSKKPRRPIQITTRDSSGSHKRWV</sequence>
<name>A0A1J3CNN8_NOCCA</name>
<gene>
    <name evidence="3" type="ORF">GA_TR5208_c0_g1_i1_g.16846</name>
</gene>
<protein>
    <submittedName>
        <fullName evidence="3">Uncharacterized protein</fullName>
    </submittedName>
</protein>
<organism evidence="3">
    <name type="scientific">Noccaea caerulescens</name>
    <name type="common">Alpine penny-cress</name>
    <name type="synonym">Thlaspi caerulescens</name>
    <dbReference type="NCBI Taxonomy" id="107243"/>
    <lineage>
        <taxon>Eukaryota</taxon>
        <taxon>Viridiplantae</taxon>
        <taxon>Streptophyta</taxon>
        <taxon>Embryophyta</taxon>
        <taxon>Tracheophyta</taxon>
        <taxon>Spermatophyta</taxon>
        <taxon>Magnoliopsida</taxon>
        <taxon>eudicotyledons</taxon>
        <taxon>Gunneridae</taxon>
        <taxon>Pentapetalae</taxon>
        <taxon>rosids</taxon>
        <taxon>malvids</taxon>
        <taxon>Brassicales</taxon>
        <taxon>Brassicaceae</taxon>
        <taxon>Coluteocarpeae</taxon>
        <taxon>Noccaea</taxon>
    </lineage>
</organism>
<dbReference type="PANTHER" id="PTHR35507:SF1">
    <property type="entry name" value="TMF_TATA_BD DOMAIN-CONTAINING PROTEIN"/>
    <property type="match status" value="1"/>
</dbReference>
<feature type="coiled-coil region" evidence="1">
    <location>
        <begin position="278"/>
        <end position="305"/>
    </location>
</feature>
<keyword evidence="1" id="KW-0175">Coiled coil</keyword>
<evidence type="ECO:0000256" key="1">
    <source>
        <dbReference type="SAM" id="Coils"/>
    </source>
</evidence>
<dbReference type="AlphaFoldDB" id="A0A1J3CNN8"/>
<dbReference type="EMBL" id="GEVI01025291">
    <property type="protein sequence ID" value="JAU07029.1"/>
    <property type="molecule type" value="Transcribed_RNA"/>
</dbReference>
<feature type="compositionally biased region" description="Low complexity" evidence="2">
    <location>
        <begin position="374"/>
        <end position="419"/>
    </location>
</feature>
<dbReference type="PANTHER" id="PTHR35507">
    <property type="entry name" value="OS09G0488600 PROTEIN"/>
    <property type="match status" value="1"/>
</dbReference>
<proteinExistence type="predicted"/>
<evidence type="ECO:0000256" key="2">
    <source>
        <dbReference type="SAM" id="MobiDB-lite"/>
    </source>
</evidence>
<accession>A0A1J3CNN8</accession>
<feature type="region of interest" description="Disordered" evidence="2">
    <location>
        <begin position="335"/>
        <end position="444"/>
    </location>
</feature>
<evidence type="ECO:0000313" key="3">
    <source>
        <dbReference type="EMBL" id="JAU07029.1"/>
    </source>
</evidence>
<reference evidence="3" key="1">
    <citation type="submission" date="2016-07" db="EMBL/GenBank/DDBJ databases">
        <title>De novo transcriptome assembly of four accessions of the metal hyperaccumulator plant Noccaea caerulescens.</title>
        <authorList>
            <person name="Blande D."/>
            <person name="Halimaa P."/>
            <person name="Tervahauta A.I."/>
            <person name="Aarts M.G."/>
            <person name="Karenlampi S.O."/>
        </authorList>
    </citation>
    <scope>NUCLEOTIDE SEQUENCE</scope>
</reference>